<sequence>MVYKLNLFIVLFFHLIIQANAFTGRRDGDSEDEEEYDGNDENGEEDEDEDGDEEREEGGDSDYSGGDLNNDFDDTQHGNEDLDDDVDGGRNDEEGEGVDDDIDEDYEDEDVDEDMEEDEEEEDEEEEDGESDDGTDQSNDNDSHKNEPCVLERQEVERQIILRKSNNSKKSDKKQQTNANYNDDEEDGDDDEDGEELRLPECTALGEFKLKQCSKRHCWCVNKQGVKLEGSRRSGELPLSCESFDPERDAIHEMEHPKNLASMNGNHHSSGPAFLAVVAILVITGLLGSALLGIFVVYRMRKKDEGSYALANSSNNAPERRSTRSLIFNNANNNNNSGSSTGCGVVGGFVGVVSGGGNKDQDQHFGYNIQQPLQQMQQQQEFYA</sequence>
<feature type="compositionally biased region" description="Acidic residues" evidence="8">
    <location>
        <begin position="182"/>
        <end position="195"/>
    </location>
</feature>
<dbReference type="CTD" id="20204548"/>
<feature type="region of interest" description="Disordered" evidence="8">
    <location>
        <begin position="23"/>
        <end position="195"/>
    </location>
</feature>
<dbReference type="Proteomes" id="UP000015101">
    <property type="component" value="Unassembled WGS sequence"/>
</dbReference>
<evidence type="ECO:0000256" key="3">
    <source>
        <dbReference type="ARBA" id="ARBA00022989"/>
    </source>
</evidence>
<dbReference type="SUPFAM" id="SSF57610">
    <property type="entry name" value="Thyroglobulin type-1 domain"/>
    <property type="match status" value="1"/>
</dbReference>
<feature type="compositionally biased region" description="Acidic residues" evidence="8">
    <location>
        <begin position="29"/>
        <end position="60"/>
    </location>
</feature>
<evidence type="ECO:0000256" key="4">
    <source>
        <dbReference type="ARBA" id="ARBA00023136"/>
    </source>
</evidence>
<evidence type="ECO:0000256" key="9">
    <source>
        <dbReference type="SAM" id="Phobius"/>
    </source>
</evidence>
<evidence type="ECO:0000259" key="11">
    <source>
        <dbReference type="PROSITE" id="PS51162"/>
    </source>
</evidence>
<protein>
    <recommendedName>
        <fullName evidence="7">Syndecan</fullName>
    </recommendedName>
</protein>
<feature type="compositionally biased region" description="Acidic residues" evidence="8">
    <location>
        <begin position="93"/>
        <end position="135"/>
    </location>
</feature>
<evidence type="ECO:0000256" key="6">
    <source>
        <dbReference type="PROSITE-ProRule" id="PRU00500"/>
    </source>
</evidence>
<reference evidence="14" key="1">
    <citation type="submission" date="2012-12" db="EMBL/GenBank/DDBJ databases">
        <authorList>
            <person name="Hellsten U."/>
            <person name="Grimwood J."/>
            <person name="Chapman J.A."/>
            <person name="Shapiro H."/>
            <person name="Aerts A."/>
            <person name="Otillar R.P."/>
            <person name="Terry A.Y."/>
            <person name="Boore J.L."/>
            <person name="Simakov O."/>
            <person name="Marletaz F."/>
            <person name="Cho S.-J."/>
            <person name="Edsinger-Gonzales E."/>
            <person name="Havlak P."/>
            <person name="Kuo D.-H."/>
            <person name="Larsson T."/>
            <person name="Lv J."/>
            <person name="Arendt D."/>
            <person name="Savage R."/>
            <person name="Osoegawa K."/>
            <person name="de Jong P."/>
            <person name="Lindberg D.R."/>
            <person name="Seaver E.C."/>
            <person name="Weisblat D.A."/>
            <person name="Putnam N.H."/>
            <person name="Grigoriev I.V."/>
            <person name="Rokhsar D.S."/>
        </authorList>
    </citation>
    <scope>NUCLEOTIDE SEQUENCE</scope>
</reference>
<dbReference type="InterPro" id="IPR036857">
    <property type="entry name" value="Thyroglobulin_1_sf"/>
</dbReference>
<dbReference type="PROSITE" id="PS00964">
    <property type="entry name" value="SYNDECAN"/>
    <property type="match status" value="1"/>
</dbReference>
<dbReference type="RefSeq" id="XP_009018311.1">
    <property type="nucleotide sequence ID" value="XM_009020063.1"/>
</dbReference>
<dbReference type="InterPro" id="IPR027789">
    <property type="entry name" value="Syndecan/Neurexin_dom"/>
</dbReference>
<dbReference type="PROSITE" id="PS51162">
    <property type="entry name" value="THYROGLOBULIN_1_2"/>
    <property type="match status" value="1"/>
</dbReference>
<reference evidence="13" key="3">
    <citation type="submission" date="2015-06" db="UniProtKB">
        <authorList>
            <consortium name="EnsemblMetazoa"/>
        </authorList>
    </citation>
    <scope>IDENTIFICATION</scope>
</reference>
<dbReference type="EnsemblMetazoa" id="HelroT173455">
    <property type="protein sequence ID" value="HelroP173455"/>
    <property type="gene ID" value="HelroG173455"/>
</dbReference>
<keyword evidence="4 9" id="KW-0472">Membrane</keyword>
<evidence type="ECO:0000256" key="7">
    <source>
        <dbReference type="RuleBase" id="RU000649"/>
    </source>
</evidence>
<dbReference type="GO" id="GO:0005604">
    <property type="term" value="C:basement membrane"/>
    <property type="evidence" value="ECO:0000318"/>
    <property type="project" value="GO_Central"/>
</dbReference>
<keyword evidence="2 7" id="KW-0812">Transmembrane</keyword>
<evidence type="ECO:0000313" key="12">
    <source>
        <dbReference type="EMBL" id="ESO03754.1"/>
    </source>
</evidence>
<dbReference type="EMBL" id="AMQM01004541">
    <property type="status" value="NOT_ANNOTATED_CDS"/>
    <property type="molecule type" value="Genomic_DNA"/>
</dbReference>
<dbReference type="GO" id="GO:0007160">
    <property type="term" value="P:cell-matrix adhesion"/>
    <property type="evidence" value="ECO:0000318"/>
    <property type="project" value="GO_Central"/>
</dbReference>
<comment type="caution">
    <text evidence="6">Lacks conserved residue(s) required for the propagation of feature annotation.</text>
</comment>
<dbReference type="InterPro" id="IPR030479">
    <property type="entry name" value="Syndecan_CS"/>
</dbReference>
<comment type="subcellular location">
    <subcellularLocation>
        <location evidence="1 7">Membrane</location>
        <topology evidence="1 7">Single-pass type I membrane protein</topology>
    </subcellularLocation>
</comment>
<reference evidence="12 14" key="2">
    <citation type="journal article" date="2013" name="Nature">
        <title>Insights into bilaterian evolution from three spiralian genomes.</title>
        <authorList>
            <person name="Simakov O."/>
            <person name="Marletaz F."/>
            <person name="Cho S.J."/>
            <person name="Edsinger-Gonzales E."/>
            <person name="Havlak P."/>
            <person name="Hellsten U."/>
            <person name="Kuo D.H."/>
            <person name="Larsson T."/>
            <person name="Lv J."/>
            <person name="Arendt D."/>
            <person name="Savage R."/>
            <person name="Osoegawa K."/>
            <person name="de Jong P."/>
            <person name="Grimwood J."/>
            <person name="Chapman J.A."/>
            <person name="Shapiro H."/>
            <person name="Aerts A."/>
            <person name="Otillar R.P."/>
            <person name="Terry A.Y."/>
            <person name="Boore J.L."/>
            <person name="Grigoriev I.V."/>
            <person name="Lindberg D.R."/>
            <person name="Seaver E.C."/>
            <person name="Weisblat D.A."/>
            <person name="Putnam N.H."/>
            <person name="Rokhsar D.S."/>
        </authorList>
    </citation>
    <scope>NUCLEOTIDE SEQUENCE</scope>
</reference>
<comment type="similarity">
    <text evidence="7">Belongs to the syndecan proteoglycan family.</text>
</comment>
<keyword evidence="14" id="KW-1185">Reference proteome</keyword>
<evidence type="ECO:0000313" key="14">
    <source>
        <dbReference type="Proteomes" id="UP000015101"/>
    </source>
</evidence>
<feature type="chain" id="PRO_5010980323" description="Syndecan" evidence="10">
    <location>
        <begin position="22"/>
        <end position="384"/>
    </location>
</feature>
<dbReference type="GeneID" id="20204548"/>
<comment type="function">
    <text evidence="7">Cell surface proteoglycan.</text>
</comment>
<dbReference type="AlphaFoldDB" id="T1F6U9"/>
<feature type="compositionally biased region" description="Basic and acidic residues" evidence="8">
    <location>
        <begin position="141"/>
        <end position="160"/>
    </location>
</feature>
<keyword evidence="7" id="KW-0325">Glycoprotein</keyword>
<keyword evidence="10" id="KW-0732">Signal</keyword>
<accession>T1F6U9</accession>
<evidence type="ECO:0000256" key="10">
    <source>
        <dbReference type="SAM" id="SignalP"/>
    </source>
</evidence>
<proteinExistence type="inferred from homology"/>
<dbReference type="Pfam" id="PF00086">
    <property type="entry name" value="Thyroglobulin_1"/>
    <property type="match status" value="1"/>
</dbReference>
<dbReference type="EMBL" id="KB096590">
    <property type="protein sequence ID" value="ESO03754.1"/>
    <property type="molecule type" value="Genomic_DNA"/>
</dbReference>
<dbReference type="HOGENOM" id="CLU_720189_0_0_1"/>
<organism evidence="13 14">
    <name type="scientific">Helobdella robusta</name>
    <name type="common">Californian leech</name>
    <dbReference type="NCBI Taxonomy" id="6412"/>
    <lineage>
        <taxon>Eukaryota</taxon>
        <taxon>Metazoa</taxon>
        <taxon>Spiralia</taxon>
        <taxon>Lophotrochozoa</taxon>
        <taxon>Annelida</taxon>
        <taxon>Clitellata</taxon>
        <taxon>Hirudinea</taxon>
        <taxon>Rhynchobdellida</taxon>
        <taxon>Glossiphoniidae</taxon>
        <taxon>Helobdella</taxon>
    </lineage>
</organism>
<evidence type="ECO:0000313" key="13">
    <source>
        <dbReference type="EnsemblMetazoa" id="HelroP173455"/>
    </source>
</evidence>
<dbReference type="Pfam" id="PF01034">
    <property type="entry name" value="Syndecan"/>
    <property type="match status" value="1"/>
</dbReference>
<feature type="domain" description="Thyroglobulin type-1" evidence="11">
    <location>
        <begin position="146"/>
        <end position="241"/>
    </location>
</feature>
<evidence type="ECO:0000256" key="8">
    <source>
        <dbReference type="SAM" id="MobiDB-lite"/>
    </source>
</evidence>
<dbReference type="Gene3D" id="4.10.800.10">
    <property type="entry name" value="Thyroglobulin type-1"/>
    <property type="match status" value="1"/>
</dbReference>
<evidence type="ECO:0000256" key="1">
    <source>
        <dbReference type="ARBA" id="ARBA00004479"/>
    </source>
</evidence>
<evidence type="ECO:0000256" key="2">
    <source>
        <dbReference type="ARBA" id="ARBA00022692"/>
    </source>
</evidence>
<dbReference type="CDD" id="cd00191">
    <property type="entry name" value="TY"/>
    <property type="match status" value="1"/>
</dbReference>
<keyword evidence="3 9" id="KW-1133">Transmembrane helix</keyword>
<keyword evidence="7" id="KW-0357">Heparan sulfate</keyword>
<dbReference type="InParanoid" id="T1F6U9"/>
<keyword evidence="5" id="KW-1015">Disulfide bond</keyword>
<dbReference type="InterPro" id="IPR000716">
    <property type="entry name" value="Thyroglobulin_1"/>
</dbReference>
<dbReference type="KEGG" id="hro:HELRODRAFT_173455"/>
<feature type="signal peptide" evidence="10">
    <location>
        <begin position="1"/>
        <end position="21"/>
    </location>
</feature>
<name>T1F6U9_HELRO</name>
<dbReference type="GO" id="GO:0016020">
    <property type="term" value="C:membrane"/>
    <property type="evidence" value="ECO:0007669"/>
    <property type="project" value="UniProtKB-SubCell"/>
</dbReference>
<dbReference type="SMART" id="SM00211">
    <property type="entry name" value="TY"/>
    <property type="match status" value="1"/>
</dbReference>
<keyword evidence="7" id="KW-0654">Proteoglycan</keyword>
<evidence type="ECO:0000256" key="5">
    <source>
        <dbReference type="ARBA" id="ARBA00023157"/>
    </source>
</evidence>
<gene>
    <name evidence="13" type="primary">20204548</name>
    <name evidence="12" type="ORF">HELRODRAFT_173455</name>
</gene>
<dbReference type="OrthoDB" id="6282214at2759"/>
<dbReference type="GO" id="GO:0005615">
    <property type="term" value="C:extracellular space"/>
    <property type="evidence" value="ECO:0000318"/>
    <property type="project" value="GO_Central"/>
</dbReference>
<feature type="transmembrane region" description="Helical" evidence="9">
    <location>
        <begin position="273"/>
        <end position="298"/>
    </location>
</feature>